<dbReference type="Proteomes" id="UP000636661">
    <property type="component" value="Unassembled WGS sequence"/>
</dbReference>
<keyword evidence="1" id="KW-0812">Transmembrane</keyword>
<dbReference type="EMBL" id="BMTP01000017">
    <property type="protein sequence ID" value="GGU59303.1"/>
    <property type="molecule type" value="Genomic_DNA"/>
</dbReference>
<feature type="transmembrane region" description="Helical" evidence="1">
    <location>
        <begin position="6"/>
        <end position="27"/>
    </location>
</feature>
<dbReference type="AlphaFoldDB" id="A0A918I2I4"/>
<comment type="caution">
    <text evidence="2">The sequence shown here is derived from an EMBL/GenBank/DDBJ whole genome shotgun (WGS) entry which is preliminary data.</text>
</comment>
<reference evidence="2" key="2">
    <citation type="submission" date="2020-09" db="EMBL/GenBank/DDBJ databases">
        <authorList>
            <person name="Sun Q."/>
            <person name="Ohkuma M."/>
        </authorList>
    </citation>
    <scope>NUCLEOTIDE SEQUENCE</scope>
    <source>
        <strain evidence="2">JCM 4391</strain>
    </source>
</reference>
<keyword evidence="1" id="KW-0472">Membrane</keyword>
<name>A0A918I2I4_9ACTN</name>
<organism evidence="2 3">
    <name type="scientific">Streptomyces lavendofoliae</name>
    <dbReference type="NCBI Taxonomy" id="67314"/>
    <lineage>
        <taxon>Bacteria</taxon>
        <taxon>Bacillati</taxon>
        <taxon>Actinomycetota</taxon>
        <taxon>Actinomycetes</taxon>
        <taxon>Kitasatosporales</taxon>
        <taxon>Streptomycetaceae</taxon>
        <taxon>Streptomyces</taxon>
    </lineage>
</organism>
<gene>
    <name evidence="2" type="ORF">GCM10010274_55350</name>
</gene>
<accession>A0A918I2I4</accession>
<keyword evidence="3" id="KW-1185">Reference proteome</keyword>
<evidence type="ECO:0000313" key="2">
    <source>
        <dbReference type="EMBL" id="GGU59303.1"/>
    </source>
</evidence>
<sequence>MDPPGMVAALGLSASVRAVVMVVFTRIPLMSRSNERGVFDVPRPRILLPGESGGTVWESPPRYDIFMPALVTLSLGLQHR</sequence>
<proteinExistence type="predicted"/>
<reference evidence="2" key="1">
    <citation type="journal article" date="2014" name="Int. J. Syst. Evol. Microbiol.">
        <title>Complete genome sequence of Corynebacterium casei LMG S-19264T (=DSM 44701T), isolated from a smear-ripened cheese.</title>
        <authorList>
            <consortium name="US DOE Joint Genome Institute (JGI-PGF)"/>
            <person name="Walter F."/>
            <person name="Albersmeier A."/>
            <person name="Kalinowski J."/>
            <person name="Ruckert C."/>
        </authorList>
    </citation>
    <scope>NUCLEOTIDE SEQUENCE</scope>
    <source>
        <strain evidence="2">JCM 4391</strain>
    </source>
</reference>
<evidence type="ECO:0000256" key="1">
    <source>
        <dbReference type="SAM" id="Phobius"/>
    </source>
</evidence>
<protein>
    <submittedName>
        <fullName evidence="2">Uncharacterized protein</fullName>
    </submittedName>
</protein>
<keyword evidence="1" id="KW-1133">Transmembrane helix</keyword>
<evidence type="ECO:0000313" key="3">
    <source>
        <dbReference type="Proteomes" id="UP000636661"/>
    </source>
</evidence>